<evidence type="ECO:0000256" key="1">
    <source>
        <dbReference type="SAM" id="MobiDB-lite"/>
    </source>
</evidence>
<reference evidence="2 3" key="1">
    <citation type="journal article" date="2022" name="Allergy">
        <title>Genome assembly and annotation of Periplaneta americana reveal a comprehensive cockroach allergen profile.</title>
        <authorList>
            <person name="Wang L."/>
            <person name="Xiong Q."/>
            <person name="Saelim N."/>
            <person name="Wang L."/>
            <person name="Nong W."/>
            <person name="Wan A.T."/>
            <person name="Shi M."/>
            <person name="Liu X."/>
            <person name="Cao Q."/>
            <person name="Hui J.H.L."/>
            <person name="Sookrung N."/>
            <person name="Leung T.F."/>
            <person name="Tungtrongchitr A."/>
            <person name="Tsui S.K.W."/>
        </authorList>
    </citation>
    <scope>NUCLEOTIDE SEQUENCE [LARGE SCALE GENOMIC DNA]</scope>
    <source>
        <strain evidence="2">PWHHKU_190912</strain>
    </source>
</reference>
<comment type="caution">
    <text evidence="2">The sequence shown here is derived from an EMBL/GenBank/DDBJ whole genome shotgun (WGS) entry which is preliminary data.</text>
</comment>
<keyword evidence="3" id="KW-1185">Reference proteome</keyword>
<dbReference type="EMBL" id="JAJSOF020000011">
    <property type="protein sequence ID" value="KAJ4445098.1"/>
    <property type="molecule type" value="Genomic_DNA"/>
</dbReference>
<feature type="compositionally biased region" description="Basic and acidic residues" evidence="1">
    <location>
        <begin position="83"/>
        <end position="98"/>
    </location>
</feature>
<proteinExistence type="predicted"/>
<feature type="region of interest" description="Disordered" evidence="1">
    <location>
        <begin position="65"/>
        <end position="135"/>
    </location>
</feature>
<name>A0ABQ8TGP3_PERAM</name>
<protein>
    <submittedName>
        <fullName evidence="2">Uncharacterized protein</fullName>
    </submittedName>
</protein>
<evidence type="ECO:0000313" key="2">
    <source>
        <dbReference type="EMBL" id="KAJ4445098.1"/>
    </source>
</evidence>
<accession>A0ABQ8TGP3</accession>
<organism evidence="2 3">
    <name type="scientific">Periplaneta americana</name>
    <name type="common">American cockroach</name>
    <name type="synonym">Blatta americana</name>
    <dbReference type="NCBI Taxonomy" id="6978"/>
    <lineage>
        <taxon>Eukaryota</taxon>
        <taxon>Metazoa</taxon>
        <taxon>Ecdysozoa</taxon>
        <taxon>Arthropoda</taxon>
        <taxon>Hexapoda</taxon>
        <taxon>Insecta</taxon>
        <taxon>Pterygota</taxon>
        <taxon>Neoptera</taxon>
        <taxon>Polyneoptera</taxon>
        <taxon>Dictyoptera</taxon>
        <taxon>Blattodea</taxon>
        <taxon>Blattoidea</taxon>
        <taxon>Blattidae</taxon>
        <taxon>Blattinae</taxon>
        <taxon>Periplaneta</taxon>
    </lineage>
</organism>
<gene>
    <name evidence="2" type="ORF">ANN_06897</name>
</gene>
<sequence>MDLREVGYDDRDWINLAQDRDRWRAYCAALRDRFAAVAAYLLISQPSRSVRALHFHVGLLLSRNNERRRDNPGSSAGTPDVTKMADAETRQDLHRVYENRNGQTDGQMRKRKDSGTDRRTNGQTEGRINRGTDGRQAGVYANRQIDSHKVTEMWDVLEDDGKTNSESLTGRWPTMKMKKKKSKNNTMSLSKIFF</sequence>
<dbReference type="Proteomes" id="UP001148838">
    <property type="component" value="Unassembled WGS sequence"/>
</dbReference>
<evidence type="ECO:0000313" key="3">
    <source>
        <dbReference type="Proteomes" id="UP001148838"/>
    </source>
</evidence>